<feature type="domain" description="NADH-ubiquinone oxidoreductase 51kDa subunit FMN-binding" evidence="6">
    <location>
        <begin position="75"/>
        <end position="233"/>
    </location>
</feature>
<dbReference type="SUPFAM" id="SSF140490">
    <property type="entry name" value="Nqo1C-terminal domain-like"/>
    <property type="match status" value="1"/>
</dbReference>
<dbReference type="InterPro" id="IPR011538">
    <property type="entry name" value="Nuo51_FMN-bd"/>
</dbReference>
<dbReference type="RefSeq" id="WP_010839599.1">
    <property type="nucleotide sequence ID" value="NZ_QRCM01000001.1"/>
</dbReference>
<feature type="domain" description="NADH-ubiquinone oxidoreductase 51kDa subunit iron-sulphur binding" evidence="7">
    <location>
        <begin position="342"/>
        <end position="414"/>
    </location>
</feature>
<gene>
    <name evidence="8" type="ORF">DW322_02830</name>
</gene>
<dbReference type="SUPFAM" id="SSF142019">
    <property type="entry name" value="Nqo1 FMN-binding domain-like"/>
    <property type="match status" value="1"/>
</dbReference>
<organism evidence="8 9">
    <name type="scientific">Rhodococcus rhodnii</name>
    <dbReference type="NCBI Taxonomy" id="38312"/>
    <lineage>
        <taxon>Bacteria</taxon>
        <taxon>Bacillati</taxon>
        <taxon>Actinomycetota</taxon>
        <taxon>Actinomycetes</taxon>
        <taxon>Mycobacteriales</taxon>
        <taxon>Nocardiaceae</taxon>
        <taxon>Rhodococcus</taxon>
    </lineage>
</organism>
<evidence type="ECO:0000256" key="5">
    <source>
        <dbReference type="ARBA" id="ARBA00023014"/>
    </source>
</evidence>
<evidence type="ECO:0000259" key="6">
    <source>
        <dbReference type="Pfam" id="PF01512"/>
    </source>
</evidence>
<dbReference type="InterPro" id="IPR019575">
    <property type="entry name" value="Nuop51_4Fe4S-bd"/>
</dbReference>
<evidence type="ECO:0000313" key="9">
    <source>
        <dbReference type="Proteomes" id="UP000471120"/>
    </source>
</evidence>
<reference evidence="8 9" key="1">
    <citation type="submission" date="2018-07" db="EMBL/GenBank/DDBJ databases">
        <title>Genome sequence of Rhodococcus rhodnii ATCC 35071 from Rhodnius prolixus.</title>
        <authorList>
            <person name="Patel V."/>
            <person name="Vogel K.J."/>
        </authorList>
    </citation>
    <scope>NUCLEOTIDE SEQUENCE [LARGE SCALE GENOMIC DNA]</scope>
    <source>
        <strain evidence="8 9">ATCC 35071</strain>
    </source>
</reference>
<dbReference type="InterPro" id="IPR037225">
    <property type="entry name" value="Nuo51_FMN-bd_sf"/>
</dbReference>
<comment type="caution">
    <text evidence="8">The sequence shown here is derived from an EMBL/GenBank/DDBJ whole genome shotgun (WGS) entry which is preliminary data.</text>
</comment>
<keyword evidence="4" id="KW-0408">Iron</keyword>
<proteinExistence type="inferred from homology"/>
<dbReference type="Gene3D" id="3.40.50.11540">
    <property type="entry name" value="NADH-ubiquinone oxidoreductase 51kDa subunit"/>
    <property type="match status" value="1"/>
</dbReference>
<name>A0A6P2CBU7_9NOCA</name>
<dbReference type="GO" id="GO:0051539">
    <property type="term" value="F:4 iron, 4 sulfur cluster binding"/>
    <property type="evidence" value="ECO:0007669"/>
    <property type="project" value="UniProtKB-KW"/>
</dbReference>
<evidence type="ECO:0000256" key="2">
    <source>
        <dbReference type="ARBA" id="ARBA00022485"/>
    </source>
</evidence>
<keyword evidence="3" id="KW-0479">Metal-binding</keyword>
<dbReference type="Pfam" id="PF10589">
    <property type="entry name" value="NADH_4Fe-4S"/>
    <property type="match status" value="1"/>
</dbReference>
<dbReference type="GO" id="GO:0046872">
    <property type="term" value="F:metal ion binding"/>
    <property type="evidence" value="ECO:0007669"/>
    <property type="project" value="UniProtKB-KW"/>
</dbReference>
<evidence type="ECO:0000256" key="1">
    <source>
        <dbReference type="ARBA" id="ARBA00007523"/>
    </source>
</evidence>
<protein>
    <submittedName>
        <fullName evidence="8">NADH dehydrogenase subunit F</fullName>
    </submittedName>
</protein>
<evidence type="ECO:0000259" key="7">
    <source>
        <dbReference type="Pfam" id="PF10589"/>
    </source>
</evidence>
<dbReference type="PANTHER" id="PTHR43578">
    <property type="entry name" value="NADH-QUINONE OXIDOREDUCTASE SUBUNIT F"/>
    <property type="match status" value="1"/>
</dbReference>
<dbReference type="EMBL" id="QRCM01000001">
    <property type="protein sequence ID" value="TXG89370.1"/>
    <property type="molecule type" value="Genomic_DNA"/>
</dbReference>
<dbReference type="AlphaFoldDB" id="A0A6P2CBU7"/>
<dbReference type="SUPFAM" id="SSF142984">
    <property type="entry name" value="Nqo1 middle domain-like"/>
    <property type="match status" value="1"/>
</dbReference>
<dbReference type="InterPro" id="IPR037207">
    <property type="entry name" value="Nuop51_4Fe4S-bd_sf"/>
</dbReference>
<sequence>MTAVHPDDLLARDVAGRSALYRAPDPSLAARVVASTPPRLVVPGAESPEWGLGDERRLGFFGDRPAAPDVLAELERSGLRGRGGAGFPAFRKWTTVGGADSDTVVVANGHEGEPASGKDRWLLTRRPHLVLDGLLLAAHTIGASEAIVYLSDEGIRAVVDRAIAECRDAGLVPDGLVLRTHVAEHTYVAGEESAVCRSIDGDPAKPTSKPPRPYEAGVHGLPTLVSNVETLAHAAWIMVHGATEFASVGTESSKGTALFTLTGDVASPGVYEMALGRPIADLVAAGGGREITGLMVGGWFGGILEADHFAVCCCYDALRGIGSGLGCAAVTVLGRDDDLLAVAAELGEWFRTESAMQCGVCVSSTGAIARSLRKVVRGDDDPVHRTNLLRWGTQITGRGACGFVDGAATLALSVGAELERRAPKDPAVPREGSR</sequence>
<dbReference type="Proteomes" id="UP000471120">
    <property type="component" value="Unassembled WGS sequence"/>
</dbReference>
<evidence type="ECO:0000256" key="4">
    <source>
        <dbReference type="ARBA" id="ARBA00023004"/>
    </source>
</evidence>
<keyword evidence="2" id="KW-0004">4Fe-4S</keyword>
<accession>A0A6P2CBU7</accession>
<comment type="similarity">
    <text evidence="1">Belongs to the complex I 51 kDa subunit family.</text>
</comment>
<evidence type="ECO:0000313" key="8">
    <source>
        <dbReference type="EMBL" id="TXG89370.1"/>
    </source>
</evidence>
<dbReference type="Gene3D" id="3.10.20.600">
    <property type="match status" value="1"/>
</dbReference>
<dbReference type="Gene3D" id="1.20.1440.230">
    <property type="entry name" value="NADH-ubiquinone oxidoreductase 51kDa subunit, iron-sulphur binding domain"/>
    <property type="match status" value="1"/>
</dbReference>
<dbReference type="PANTHER" id="PTHR43578:SF3">
    <property type="entry name" value="NADH-QUINONE OXIDOREDUCTASE SUBUNIT F"/>
    <property type="match status" value="1"/>
</dbReference>
<keyword evidence="5" id="KW-0411">Iron-sulfur</keyword>
<evidence type="ECO:0000256" key="3">
    <source>
        <dbReference type="ARBA" id="ARBA00022723"/>
    </source>
</evidence>
<dbReference type="Pfam" id="PF01512">
    <property type="entry name" value="Complex1_51K"/>
    <property type="match status" value="1"/>
</dbReference>